<dbReference type="Gene3D" id="3.40.50.11890">
    <property type="match status" value="1"/>
</dbReference>
<dbReference type="PANTHER" id="PTHR30548">
    <property type="entry name" value="2-HYDROXYGLUTARYL-COA DEHYDRATASE, D-COMPONENT-RELATED"/>
    <property type="match status" value="1"/>
</dbReference>
<dbReference type="PANTHER" id="PTHR30548:SF6">
    <property type="entry name" value="DEHYDRATASE SUBUNIT YJIM-RELATED"/>
    <property type="match status" value="1"/>
</dbReference>
<keyword evidence="3" id="KW-1185">Reference proteome</keyword>
<evidence type="ECO:0000256" key="1">
    <source>
        <dbReference type="ARBA" id="ARBA00005806"/>
    </source>
</evidence>
<evidence type="ECO:0000313" key="2">
    <source>
        <dbReference type="EMBL" id="MCJ8499661.1"/>
    </source>
</evidence>
<proteinExistence type="inferred from homology"/>
<accession>A0AA41R2P6</accession>
<evidence type="ECO:0000313" key="3">
    <source>
        <dbReference type="Proteomes" id="UP001165427"/>
    </source>
</evidence>
<dbReference type="InterPro" id="IPR047678">
    <property type="entry name" value="YjiM-like"/>
</dbReference>
<organism evidence="2 3">
    <name type="scientific">Desulfatitalea alkaliphila</name>
    <dbReference type="NCBI Taxonomy" id="2929485"/>
    <lineage>
        <taxon>Bacteria</taxon>
        <taxon>Pseudomonadati</taxon>
        <taxon>Thermodesulfobacteriota</taxon>
        <taxon>Desulfobacteria</taxon>
        <taxon>Desulfobacterales</taxon>
        <taxon>Desulfosarcinaceae</taxon>
        <taxon>Desulfatitalea</taxon>
    </lineage>
</organism>
<dbReference type="AlphaFoldDB" id="A0AA41R2P6"/>
<name>A0AA41R2P6_9BACT</name>
<dbReference type="RefSeq" id="WP_246903088.1">
    <property type="nucleotide sequence ID" value="NZ_JALJRB010000003.1"/>
</dbReference>
<reference evidence="2" key="1">
    <citation type="submission" date="2022-04" db="EMBL/GenBank/DDBJ databases">
        <title>Desulfatitalea alkaliphila sp. nov., a novel anaerobic sulfate-reducing bacterium isolated from terrestrial mud volcano, Taman Peninsula, Russia.</title>
        <authorList>
            <person name="Khomyakova M.A."/>
            <person name="Merkel A.Y."/>
            <person name="Slobodkin A.I."/>
        </authorList>
    </citation>
    <scope>NUCLEOTIDE SEQUENCE</scope>
    <source>
        <strain evidence="2">M08but</strain>
    </source>
</reference>
<comment type="caution">
    <text evidence="2">The sequence shown here is derived from an EMBL/GenBank/DDBJ whole genome shotgun (WGS) entry which is preliminary data.</text>
</comment>
<protein>
    <submittedName>
        <fullName evidence="2">2-hydroxyacyl-CoA dehydratase family protein</fullName>
    </submittedName>
</protein>
<dbReference type="InterPro" id="IPR010327">
    <property type="entry name" value="FldB/FldC_alpha/beta"/>
</dbReference>
<dbReference type="NCBIfam" id="NF040772">
    <property type="entry name" value="double_cubane"/>
    <property type="match status" value="1"/>
</dbReference>
<dbReference type="EMBL" id="JALJRB010000003">
    <property type="protein sequence ID" value="MCJ8499661.1"/>
    <property type="molecule type" value="Genomic_DNA"/>
</dbReference>
<dbReference type="Proteomes" id="UP001165427">
    <property type="component" value="Unassembled WGS sequence"/>
</dbReference>
<dbReference type="Pfam" id="PF06050">
    <property type="entry name" value="HGD-D"/>
    <property type="match status" value="1"/>
</dbReference>
<gene>
    <name evidence="2" type="ORF">MRX98_03670</name>
</gene>
<sequence length="395" mass="43835">MTAMAAVRRLLDQFSAMAEKSLLELEEARERGRKIIGVYCVFAPAEVIRAAGALPVGLCGKRDDPIAAAEADLPANLCPLIKSSYGYAITGTCPFFAVSHAVVGETTCDGKKKMYELMRRLKPLHVMQLPYAPNLQGAQDYWDTEVVRLAAFVEEMTGNRITREALAVEIRVQNHIRRLLRQLHKVNVADDAVRVSGWDLLPVLELRNFWPDADAYAERLAALVQALREVPRTAASYNGRPRILLTGTPLGKGSDKVLRLIEAVGGVVVGMENCTSLKSAWSLVDEEDPEPLQAIARRYRALPCSCMTPNEGRMALLSELVTEYRVDGIVDLTWHACHTYMVEDAAVAKHLERTGPIPLLHLCTDYGQNDLGALRTRIEAFLEMLQPDFHDGKEE</sequence>
<comment type="similarity">
    <text evidence="1">Belongs to the FldB/FldC dehydratase alpha/beta subunit family.</text>
</comment>
<dbReference type="Gene3D" id="1.20.1270.370">
    <property type="match status" value="1"/>
</dbReference>
<dbReference type="Gene3D" id="3.40.50.11900">
    <property type="match status" value="1"/>
</dbReference>